<name>A0A314YVR6_PRUYE</name>
<dbReference type="OrthoDB" id="544685at2759"/>
<reference evidence="4 5" key="1">
    <citation type="submission" date="2018-02" db="EMBL/GenBank/DDBJ databases">
        <title>Draft genome of wild Prunus yedoensis var. nudiflora.</title>
        <authorList>
            <person name="Baek S."/>
            <person name="Kim J.-H."/>
            <person name="Choi K."/>
            <person name="Kim G.-B."/>
            <person name="Cho A."/>
            <person name="Jang H."/>
            <person name="Shin C.-H."/>
            <person name="Yu H.-J."/>
            <person name="Mun J.-H."/>
        </authorList>
    </citation>
    <scope>NUCLEOTIDE SEQUENCE [LARGE SCALE GENOMIC DNA]</scope>
    <source>
        <strain evidence="5">cv. Jeju island</strain>
        <tissue evidence="4">Leaf</tissue>
    </source>
</reference>
<dbReference type="GO" id="GO:0050982">
    <property type="term" value="P:detection of mechanical stimulus"/>
    <property type="evidence" value="ECO:0007669"/>
    <property type="project" value="TreeGrafter"/>
</dbReference>
<feature type="compositionally biased region" description="Polar residues" evidence="3">
    <location>
        <begin position="8"/>
        <end position="18"/>
    </location>
</feature>
<evidence type="ECO:0000256" key="3">
    <source>
        <dbReference type="SAM" id="MobiDB-lite"/>
    </source>
</evidence>
<keyword evidence="5" id="KW-1185">Reference proteome</keyword>
<feature type="region of interest" description="Disordered" evidence="3">
    <location>
        <begin position="1"/>
        <end position="58"/>
    </location>
</feature>
<gene>
    <name evidence="4" type="ORF">Pyn_03093</name>
</gene>
<dbReference type="GO" id="GO:0006820">
    <property type="term" value="P:monoatomic anion transport"/>
    <property type="evidence" value="ECO:0007669"/>
    <property type="project" value="TreeGrafter"/>
</dbReference>
<sequence>MAEKVGRTPSTGQLSFKNIKNAANRGRKGPNKRSSGLSTISNTLESIDEEEGEQTNKEITSEWEAKAVAYDIFLNVAKRGNKHIEEDDLLRFMKKEEVDLVLPLFEGAAESGKIKRKALKNWLVNVYLERKSLAHSLNDTKTAIEELNRLASGLLLIVILIVYLDGKTQHWRPTHSVVVKDIEDVNKMKMALYVTHTINFQNYGDKSSRRSELVLELKKIFEDLGIKYHLLPQEVHVHYVGPATSELPPTWR</sequence>
<dbReference type="GO" id="GO:0008381">
    <property type="term" value="F:mechanosensitive monoatomic ion channel activity"/>
    <property type="evidence" value="ECO:0007669"/>
    <property type="project" value="TreeGrafter"/>
</dbReference>
<dbReference type="PANTHER" id="PTHR31618">
    <property type="entry name" value="MECHANOSENSITIVE ION CHANNEL PROTEIN 5"/>
    <property type="match status" value="1"/>
</dbReference>
<dbReference type="AlphaFoldDB" id="A0A314YVR6"/>
<evidence type="ECO:0000313" key="4">
    <source>
        <dbReference type="EMBL" id="PQQ08898.1"/>
    </source>
</evidence>
<comment type="similarity">
    <text evidence="2">Belongs to the MscS (TC 1.A.23) family.</text>
</comment>
<organism evidence="4 5">
    <name type="scientific">Prunus yedoensis var. nudiflora</name>
    <dbReference type="NCBI Taxonomy" id="2094558"/>
    <lineage>
        <taxon>Eukaryota</taxon>
        <taxon>Viridiplantae</taxon>
        <taxon>Streptophyta</taxon>
        <taxon>Embryophyta</taxon>
        <taxon>Tracheophyta</taxon>
        <taxon>Spermatophyta</taxon>
        <taxon>Magnoliopsida</taxon>
        <taxon>eudicotyledons</taxon>
        <taxon>Gunneridae</taxon>
        <taxon>Pentapetalae</taxon>
        <taxon>rosids</taxon>
        <taxon>fabids</taxon>
        <taxon>Rosales</taxon>
        <taxon>Rosaceae</taxon>
        <taxon>Amygdaloideae</taxon>
        <taxon>Amygdaleae</taxon>
        <taxon>Prunus</taxon>
    </lineage>
</organism>
<evidence type="ECO:0000313" key="5">
    <source>
        <dbReference type="Proteomes" id="UP000250321"/>
    </source>
</evidence>
<dbReference type="InterPro" id="IPR016688">
    <property type="entry name" value="MscS-like_plants/fungi"/>
</dbReference>
<dbReference type="GO" id="GO:0005886">
    <property type="term" value="C:plasma membrane"/>
    <property type="evidence" value="ECO:0007669"/>
    <property type="project" value="TreeGrafter"/>
</dbReference>
<dbReference type="EMBL" id="PJQY01000663">
    <property type="protein sequence ID" value="PQQ08898.1"/>
    <property type="molecule type" value="Genomic_DNA"/>
</dbReference>
<feature type="compositionally biased region" description="Polar residues" evidence="3">
    <location>
        <begin position="32"/>
        <end position="45"/>
    </location>
</feature>
<dbReference type="PANTHER" id="PTHR31618:SF7">
    <property type="entry name" value="MECHANOSENSITIVE ION CHANNEL PROTEIN"/>
    <property type="match status" value="1"/>
</dbReference>
<evidence type="ECO:0000256" key="1">
    <source>
        <dbReference type="ARBA" id="ARBA00004141"/>
    </source>
</evidence>
<dbReference type="STRING" id="2094558.A0A314YVR6"/>
<proteinExistence type="inferred from homology"/>
<evidence type="ECO:0000256" key="2">
    <source>
        <dbReference type="ARBA" id="ARBA00008017"/>
    </source>
</evidence>
<comment type="subcellular location">
    <subcellularLocation>
        <location evidence="1">Membrane</location>
        <topology evidence="1">Multi-pass membrane protein</topology>
    </subcellularLocation>
</comment>
<comment type="caution">
    <text evidence="4">The sequence shown here is derived from an EMBL/GenBank/DDBJ whole genome shotgun (WGS) entry which is preliminary data.</text>
</comment>
<accession>A0A314YVR6</accession>
<dbReference type="Proteomes" id="UP000250321">
    <property type="component" value="Unassembled WGS sequence"/>
</dbReference>
<protein>
    <submittedName>
        <fullName evidence="4">Mechanosensitive ion channel protein 10-like</fullName>
    </submittedName>
</protein>